<evidence type="ECO:0000313" key="9">
    <source>
        <dbReference type="EMBL" id="BDZ54826.1"/>
    </source>
</evidence>
<evidence type="ECO:0000256" key="3">
    <source>
        <dbReference type="ARBA" id="ARBA00022475"/>
    </source>
</evidence>
<dbReference type="InterPro" id="IPR005524">
    <property type="entry name" value="DUF318"/>
</dbReference>
<feature type="region of interest" description="Disordered" evidence="7">
    <location>
        <begin position="202"/>
        <end position="228"/>
    </location>
</feature>
<comment type="subcellular location">
    <subcellularLocation>
        <location evidence="1">Cell membrane</location>
        <topology evidence="1">Multi-pass membrane protein</topology>
    </subcellularLocation>
</comment>
<feature type="transmembrane region" description="Helical" evidence="8">
    <location>
        <begin position="245"/>
        <end position="265"/>
    </location>
</feature>
<dbReference type="Pfam" id="PF03773">
    <property type="entry name" value="ArsP_1"/>
    <property type="match status" value="1"/>
</dbReference>
<feature type="transmembrane region" description="Helical" evidence="8">
    <location>
        <begin position="20"/>
        <end position="42"/>
    </location>
</feature>
<evidence type="ECO:0008006" key="11">
    <source>
        <dbReference type="Google" id="ProtNLM"/>
    </source>
</evidence>
<dbReference type="InterPro" id="IPR052923">
    <property type="entry name" value="UPF0718"/>
</dbReference>
<dbReference type="RefSeq" id="WP_234660302.1">
    <property type="nucleotide sequence ID" value="NZ_AP027734.1"/>
</dbReference>
<evidence type="ECO:0000256" key="4">
    <source>
        <dbReference type="ARBA" id="ARBA00022692"/>
    </source>
</evidence>
<dbReference type="PANTHER" id="PTHR34184:SF4">
    <property type="entry name" value="UPF0718 PROTEIN YCGR"/>
    <property type="match status" value="1"/>
</dbReference>
<organism evidence="9 10">
    <name type="scientific">Agromyces marinus</name>
    <dbReference type="NCBI Taxonomy" id="1389020"/>
    <lineage>
        <taxon>Bacteria</taxon>
        <taxon>Bacillati</taxon>
        <taxon>Actinomycetota</taxon>
        <taxon>Actinomycetes</taxon>
        <taxon>Micrococcales</taxon>
        <taxon>Microbacteriaceae</taxon>
        <taxon>Agromyces</taxon>
    </lineage>
</organism>
<comment type="similarity">
    <text evidence="2">Belongs to the UPF0718 family.</text>
</comment>
<feature type="transmembrane region" description="Helical" evidence="8">
    <location>
        <begin position="301"/>
        <end position="321"/>
    </location>
</feature>
<evidence type="ECO:0000256" key="2">
    <source>
        <dbReference type="ARBA" id="ARBA00006386"/>
    </source>
</evidence>
<dbReference type="Proteomes" id="UP001321477">
    <property type="component" value="Chromosome"/>
</dbReference>
<feature type="transmembrane region" description="Helical" evidence="8">
    <location>
        <begin position="63"/>
        <end position="84"/>
    </location>
</feature>
<feature type="transmembrane region" description="Helical" evidence="8">
    <location>
        <begin position="341"/>
        <end position="362"/>
    </location>
</feature>
<protein>
    <recommendedName>
        <fullName evidence="11">Permease</fullName>
    </recommendedName>
</protein>
<keyword evidence="4 8" id="KW-0812">Transmembrane</keyword>
<feature type="transmembrane region" description="Helical" evidence="8">
    <location>
        <begin position="139"/>
        <end position="158"/>
    </location>
</feature>
<feature type="transmembrane region" description="Helical" evidence="8">
    <location>
        <begin position="164"/>
        <end position="184"/>
    </location>
</feature>
<name>A0ABN6YFP3_9MICO</name>
<evidence type="ECO:0000313" key="10">
    <source>
        <dbReference type="Proteomes" id="UP001321477"/>
    </source>
</evidence>
<evidence type="ECO:0000256" key="1">
    <source>
        <dbReference type="ARBA" id="ARBA00004651"/>
    </source>
</evidence>
<dbReference type="EMBL" id="AP027734">
    <property type="protein sequence ID" value="BDZ54826.1"/>
    <property type="molecule type" value="Genomic_DNA"/>
</dbReference>
<feature type="transmembrane region" description="Helical" evidence="8">
    <location>
        <begin position="277"/>
        <end position="294"/>
    </location>
</feature>
<reference evidence="10" key="1">
    <citation type="journal article" date="2019" name="Int. J. Syst. Evol. Microbiol.">
        <title>The Global Catalogue of Microorganisms (GCM) 10K type strain sequencing project: providing services to taxonomists for standard genome sequencing and annotation.</title>
        <authorList>
            <consortium name="The Broad Institute Genomics Platform"/>
            <consortium name="The Broad Institute Genome Sequencing Center for Infectious Disease"/>
            <person name="Wu L."/>
            <person name="Ma J."/>
        </authorList>
    </citation>
    <scope>NUCLEOTIDE SEQUENCE [LARGE SCALE GENOMIC DNA]</scope>
    <source>
        <strain evidence="10">NBRC 109019</strain>
    </source>
</reference>
<gene>
    <name evidence="9" type="ORF">GCM10025870_18990</name>
</gene>
<evidence type="ECO:0000256" key="6">
    <source>
        <dbReference type="ARBA" id="ARBA00023136"/>
    </source>
</evidence>
<proteinExistence type="inferred from homology"/>
<keyword evidence="6 8" id="KW-0472">Membrane</keyword>
<feature type="compositionally biased region" description="Basic and acidic residues" evidence="7">
    <location>
        <begin position="202"/>
        <end position="227"/>
    </location>
</feature>
<evidence type="ECO:0000256" key="7">
    <source>
        <dbReference type="SAM" id="MobiDB-lite"/>
    </source>
</evidence>
<keyword evidence="5 8" id="KW-1133">Transmembrane helix</keyword>
<evidence type="ECO:0000256" key="8">
    <source>
        <dbReference type="SAM" id="Phobius"/>
    </source>
</evidence>
<evidence type="ECO:0000256" key="5">
    <source>
        <dbReference type="ARBA" id="ARBA00022989"/>
    </source>
</evidence>
<dbReference type="PANTHER" id="PTHR34184">
    <property type="entry name" value="UPF0718 PROTEIN YCGR"/>
    <property type="match status" value="1"/>
</dbReference>
<accession>A0ABN6YFP3</accession>
<sequence>MTIAPARGDGPQARPTPARAVAPGLLAAMALLGALVTVRVLAPESAALPEGGLQDGITLALSVLLESIPFVILGIALAIAVRVYLPTERILARLPRRPAVRRAILSLLGVVLPVCECGNVPMTRGLLMRGLSVPEAMTFLLAAPILNPVTIVVTWQVFGWEDGILLWRIIGGFAIANLVGWLLARHPDPRRMLVPERVAASGHDHGATGHDHGATGHDHGAAGHDHGAPASRLTRAGRMFREESGAVMPALVVGCAIAGAIQVAVPRGVLVDLGQNALLSVLVLMALAFVVSICSNVDAFFILPFAGAFLPGGIVAFLVFGPMIDVKMLALMRTTFTARTLALVTAVVAAACFALGAGVNALA</sequence>
<keyword evidence="3" id="KW-1003">Cell membrane</keyword>
<keyword evidence="10" id="KW-1185">Reference proteome</keyword>